<feature type="compositionally biased region" description="Low complexity" evidence="13">
    <location>
        <begin position="871"/>
        <end position="886"/>
    </location>
</feature>
<feature type="region of interest" description="Disordered" evidence="13">
    <location>
        <begin position="862"/>
        <end position="902"/>
    </location>
</feature>
<feature type="region of interest" description="Disordered" evidence="13">
    <location>
        <begin position="359"/>
        <end position="392"/>
    </location>
</feature>
<dbReference type="Pfam" id="PF02376">
    <property type="entry name" value="CUT"/>
    <property type="match status" value="3"/>
</dbReference>
<feature type="domain" description="Homeobox" evidence="14">
    <location>
        <begin position="897"/>
        <end position="957"/>
    </location>
</feature>
<dbReference type="PROSITE" id="PS00027">
    <property type="entry name" value="HOMEOBOX_1"/>
    <property type="match status" value="1"/>
</dbReference>
<evidence type="ECO:0000256" key="11">
    <source>
        <dbReference type="RuleBase" id="RU000682"/>
    </source>
</evidence>
<evidence type="ECO:0000256" key="4">
    <source>
        <dbReference type="ARBA" id="ARBA00023015"/>
    </source>
</evidence>
<dbReference type="EMBL" id="AP028910">
    <property type="protein sequence ID" value="BES90795.1"/>
    <property type="molecule type" value="Genomic_DNA"/>
</dbReference>
<evidence type="ECO:0000256" key="1">
    <source>
        <dbReference type="ARBA" id="ARBA00004123"/>
    </source>
</evidence>
<dbReference type="Proteomes" id="UP001307889">
    <property type="component" value="Chromosome 2"/>
</dbReference>
<dbReference type="CDD" id="cd00086">
    <property type="entry name" value="homeodomain"/>
    <property type="match status" value="1"/>
</dbReference>
<feature type="compositionally biased region" description="Basic and acidic residues" evidence="13">
    <location>
        <begin position="1028"/>
        <end position="1038"/>
    </location>
</feature>
<evidence type="ECO:0000256" key="12">
    <source>
        <dbReference type="RuleBase" id="RU361129"/>
    </source>
</evidence>
<evidence type="ECO:0000256" key="6">
    <source>
        <dbReference type="ARBA" id="ARBA00023125"/>
    </source>
</evidence>
<comment type="subcellular location">
    <subcellularLocation>
        <location evidence="1 10 11">Nucleus</location>
    </subcellularLocation>
</comment>
<comment type="similarity">
    <text evidence="2 12">Belongs to the CUT homeobox family.</text>
</comment>
<feature type="region of interest" description="Disordered" evidence="13">
    <location>
        <begin position="1090"/>
        <end position="1147"/>
    </location>
</feature>
<dbReference type="SMART" id="SM00389">
    <property type="entry name" value="HOX"/>
    <property type="match status" value="1"/>
</dbReference>
<reference evidence="16 17" key="1">
    <citation type="submission" date="2023-09" db="EMBL/GenBank/DDBJ databases">
        <title>Nesidiocoris tenuis whole genome shotgun sequence.</title>
        <authorList>
            <person name="Shibata T."/>
            <person name="Shimoda M."/>
            <person name="Kobayashi T."/>
            <person name="Uehara T."/>
        </authorList>
    </citation>
    <scope>NUCLEOTIDE SEQUENCE [LARGE SCALE GENOMIC DNA]</scope>
    <source>
        <strain evidence="16 17">Japan</strain>
    </source>
</reference>
<evidence type="ECO:0000256" key="2">
    <source>
        <dbReference type="ARBA" id="ARBA00008190"/>
    </source>
</evidence>
<feature type="DNA-binding region" description="Homeobox" evidence="10">
    <location>
        <begin position="899"/>
        <end position="958"/>
    </location>
</feature>
<keyword evidence="7 10" id="KW-0371">Homeobox</keyword>
<dbReference type="Gene3D" id="1.10.10.60">
    <property type="entry name" value="Homeodomain-like"/>
    <property type="match status" value="1"/>
</dbReference>
<dbReference type="PROSITE" id="PS51042">
    <property type="entry name" value="CUT"/>
    <property type="match status" value="3"/>
</dbReference>
<feature type="region of interest" description="Disordered" evidence="13">
    <location>
        <begin position="1028"/>
        <end position="1072"/>
    </location>
</feature>
<dbReference type="PROSITE" id="PS50071">
    <property type="entry name" value="HOMEOBOX_2"/>
    <property type="match status" value="1"/>
</dbReference>
<gene>
    <name evidence="16" type="ORF">NTJ_03603</name>
</gene>
<evidence type="ECO:0000313" key="17">
    <source>
        <dbReference type="Proteomes" id="UP001307889"/>
    </source>
</evidence>
<organism evidence="16 17">
    <name type="scientific">Nesidiocoris tenuis</name>
    <dbReference type="NCBI Taxonomy" id="355587"/>
    <lineage>
        <taxon>Eukaryota</taxon>
        <taxon>Metazoa</taxon>
        <taxon>Ecdysozoa</taxon>
        <taxon>Arthropoda</taxon>
        <taxon>Hexapoda</taxon>
        <taxon>Insecta</taxon>
        <taxon>Pterygota</taxon>
        <taxon>Neoptera</taxon>
        <taxon>Paraneoptera</taxon>
        <taxon>Hemiptera</taxon>
        <taxon>Heteroptera</taxon>
        <taxon>Panheteroptera</taxon>
        <taxon>Cimicomorpha</taxon>
        <taxon>Miridae</taxon>
        <taxon>Dicyphina</taxon>
        <taxon>Nesidiocoris</taxon>
    </lineage>
</organism>
<feature type="region of interest" description="Disordered" evidence="13">
    <location>
        <begin position="486"/>
        <end position="520"/>
    </location>
</feature>
<dbReference type="SUPFAM" id="SSF47413">
    <property type="entry name" value="lambda repressor-like DNA-binding domains"/>
    <property type="match status" value="3"/>
</dbReference>
<dbReference type="SMART" id="SM01109">
    <property type="entry name" value="CUT"/>
    <property type="match status" value="3"/>
</dbReference>
<dbReference type="InterPro" id="IPR010982">
    <property type="entry name" value="Lambda_DNA-bd_dom_sf"/>
</dbReference>
<keyword evidence="17" id="KW-1185">Reference proteome</keyword>
<dbReference type="InterPro" id="IPR017970">
    <property type="entry name" value="Homeobox_CS"/>
</dbReference>
<keyword evidence="6 10" id="KW-0238">DNA-binding</keyword>
<dbReference type="Pfam" id="PF00046">
    <property type="entry name" value="Homeodomain"/>
    <property type="match status" value="1"/>
</dbReference>
<feature type="domain" description="CUT" evidence="15">
    <location>
        <begin position="585"/>
        <end position="672"/>
    </location>
</feature>
<feature type="domain" description="CUT" evidence="15">
    <location>
        <begin position="235"/>
        <end position="322"/>
    </location>
</feature>
<evidence type="ECO:0000256" key="3">
    <source>
        <dbReference type="ARBA" id="ARBA00022737"/>
    </source>
</evidence>
<protein>
    <recommendedName>
        <fullName evidence="12">Homeobox protein cut-like</fullName>
    </recommendedName>
</protein>
<feature type="domain" description="CUT" evidence="15">
    <location>
        <begin position="773"/>
        <end position="860"/>
    </location>
</feature>
<feature type="compositionally biased region" description="Low complexity" evidence="13">
    <location>
        <begin position="1110"/>
        <end position="1135"/>
    </location>
</feature>
<keyword evidence="4 12" id="KW-0805">Transcription regulation</keyword>
<dbReference type="InterPro" id="IPR001356">
    <property type="entry name" value="HD"/>
</dbReference>
<name>A0ABN7AIV1_9HEMI</name>
<dbReference type="InterPro" id="IPR003350">
    <property type="entry name" value="CUT_dom"/>
</dbReference>
<dbReference type="SUPFAM" id="SSF46689">
    <property type="entry name" value="Homeodomain-like"/>
    <property type="match status" value="1"/>
</dbReference>
<feature type="compositionally biased region" description="Basic and acidic residues" evidence="13">
    <location>
        <begin position="496"/>
        <end position="514"/>
    </location>
</feature>
<evidence type="ECO:0000256" key="10">
    <source>
        <dbReference type="PROSITE-ProRule" id="PRU00108"/>
    </source>
</evidence>
<evidence type="ECO:0000259" key="14">
    <source>
        <dbReference type="PROSITE" id="PS50071"/>
    </source>
</evidence>
<feature type="region of interest" description="Disordered" evidence="13">
    <location>
        <begin position="43"/>
        <end position="87"/>
    </location>
</feature>
<dbReference type="Gene3D" id="1.10.260.40">
    <property type="entry name" value="lambda repressor-like DNA-binding domains"/>
    <property type="match status" value="3"/>
</dbReference>
<dbReference type="PANTHER" id="PTHR14043:SF2">
    <property type="entry name" value="HOMEOBOX PROTEIN CUT"/>
    <property type="match status" value="1"/>
</dbReference>
<feature type="compositionally biased region" description="Basic and acidic residues" evidence="13">
    <location>
        <begin position="43"/>
        <end position="54"/>
    </location>
</feature>
<keyword evidence="9 10" id="KW-0539">Nucleus</keyword>
<dbReference type="InterPro" id="IPR009057">
    <property type="entry name" value="Homeodomain-like_sf"/>
</dbReference>
<evidence type="ECO:0000259" key="15">
    <source>
        <dbReference type="PROSITE" id="PS51042"/>
    </source>
</evidence>
<evidence type="ECO:0000256" key="5">
    <source>
        <dbReference type="ARBA" id="ARBA00023054"/>
    </source>
</evidence>
<evidence type="ECO:0000256" key="13">
    <source>
        <dbReference type="SAM" id="MobiDB-lite"/>
    </source>
</evidence>
<dbReference type="PANTHER" id="PTHR14043">
    <property type="entry name" value="CCAAT DISPLACEMENT PROTEIN-RELATED"/>
    <property type="match status" value="1"/>
</dbReference>
<keyword evidence="8 12" id="KW-0804">Transcription</keyword>
<keyword evidence="5" id="KW-0175">Coiled coil</keyword>
<evidence type="ECO:0000256" key="9">
    <source>
        <dbReference type="ARBA" id="ARBA00023242"/>
    </source>
</evidence>
<evidence type="ECO:0000256" key="8">
    <source>
        <dbReference type="ARBA" id="ARBA00023163"/>
    </source>
</evidence>
<feature type="compositionally biased region" description="Basic and acidic residues" evidence="13">
    <location>
        <begin position="1136"/>
        <end position="1147"/>
    </location>
</feature>
<proteinExistence type="inferred from homology"/>
<feature type="compositionally biased region" description="Basic and acidic residues" evidence="13">
    <location>
        <begin position="361"/>
        <end position="373"/>
    </location>
</feature>
<evidence type="ECO:0000256" key="7">
    <source>
        <dbReference type="ARBA" id="ARBA00023155"/>
    </source>
</evidence>
<accession>A0ABN7AIV1</accession>
<sequence length="1147" mass="128170">MGKLQETTANQIARLEEELEHKKQHICRLEARLEAQKDYSDLKRQLSGLRKVEESSTSAPEDLMEKPKPVAESPIPKPPPASTPSDVPGDVPTLHNVETFGSFLGEEIVANWRRSLERTMVSQAARPTPPPASWPPHFEGKVKAEEIREREGDKGVSPPREFSIVNGTTRLNNNVLSGAATLNLNDVIKSPFRFDERSPFRFGDDPGCMVGRFGESLIPKGDPMEARLQEMLRYNMDKYANQNLDTLHIARRVRELLSIHNVGQRLFAKYVLGLSQGTVSELLSKPKPWDKLTEKGRDSYRKMHAWACDENAVLLLKSLIPKKGKDGTSIGVLSRGPDSEMTEERIAHILSEASHMMKPQNMEDSHSNEDSKSPNHPQSSESPFGRDNSQNRRLKKYENDDISQEQVMRIYQEELTKLMGRTLEDRPFPGLVFPHFLTGGSGEDVRLAMDAYQREFAKLNSNSGGGLHHSLAALHAQSLSAAHNGIAQDLSLPKQVKREKTNNEDEKKEDDRHGGSAFSLVRPKVEPGNVILPPEDIGGGSGAAAVSPLQRMASITNALISQPPSQHHHSPSQRPLKAVLPPITQQQFDQFNNLNTEEIVRKVKEQLSQFSISQRLFGESVLGLSQGSVSDLLARPKPWHMLTQKGREPFIRMKMFLEDDNAVHKLVASQYKIAPEKLMRTGGYGINPAAIPHSKNMVGSCGGKYGPNEQFLHNSPMLIPHNTPASAPPPMPPLTPPDVKKCPIPPPQQCHTNTPMQQYPAVKNLHHVSPTVYEMAALTQDLDTQSITTKIKEALLANNIGQKIFGEAVLGLSQGSVSELLSKPKPWHMLSIKGREPFIRMQLWLADSNNIDKLQAIKTERRELNKRRRGSGQQDNSSDTSSNDTSEFYHSSAGSPPSAKKHRVFFSEEQKEALRLAFALDPYPSLATIEFLANELSLVSRTITNWFHNHRMRLKQSSQSEQLNREGQGSGFDPVQFRILLSQRLGIQLPFGSAPFFHSNASEMSNMRPDAPLRGEQGLDLSIKHEYEGEDNESHADSEDSFSGVPETRVPEPRVNRRKPAAPQWVNPDWQQEPEHIINGVCVMQTEDFEREGREETVRIEPTPVPEEPPSSASLETSTDLTSDDSPSKPSVSVKQETKDDKWENQF</sequence>
<keyword evidence="3" id="KW-0677">Repeat</keyword>
<evidence type="ECO:0000313" key="16">
    <source>
        <dbReference type="EMBL" id="BES90795.1"/>
    </source>
</evidence>